<keyword evidence="14" id="KW-1185">Reference proteome</keyword>
<dbReference type="InterPro" id="IPR004713">
    <property type="entry name" value="CaH_exchang"/>
</dbReference>
<keyword evidence="5 10" id="KW-0812">Transmembrane</keyword>
<keyword evidence="6 10" id="KW-0106">Calcium</keyword>
<dbReference type="GO" id="GO:0015369">
    <property type="term" value="F:calcium:proton antiporter activity"/>
    <property type="evidence" value="ECO:0007669"/>
    <property type="project" value="UniProtKB-UniRule"/>
</dbReference>
<dbReference type="EMBL" id="KN847046">
    <property type="protein sequence ID" value="KIW23577.1"/>
    <property type="molecule type" value="Genomic_DNA"/>
</dbReference>
<sequence>MGLFNRKTKAGVVTDAAPNANPVAEKPNGSNDSTHASSPVPAAGGVLPQYNHNGHLVTRGIHPDGESGRSGIHPVYFFKIIWTSSCTVSSWVNILWPFVPAAIALHFVHGDHHLWTFAINYIAMVPSANLLGFAGQELARKLPKVMGILIETTLGSVVEIVLFMVLIAKDNGTGEIGSGNKIVVIQAAILGSILTNLLLCLGSCFLVGGLVHKEQTFHAVISEAGSGLLLVAGFALLIPSAFYSSLNRSTVPDGEEGYTASQLRSDTLNISHGVSVILLVAFALYLLYNSLSHDNIFQEVLEADEEADRDRHRDLKKPKLTMTECIVAIVFALTFISLIAVFLVDEIEFVVANGVPDNFLGLVLVPLVEKAAEHLTAVDEAYDNQINFALYHCLGPSIQTALFNAPLVVIVGWGLGKPMDLNFEIFMVVLLVMSILVVGNFLRDGSSNYLEGGLLVIVYVIIAVTAWYYPNAELTTSNGTSGGTQSSGGEGTEALVNVAKMLLA</sequence>
<evidence type="ECO:0000313" key="13">
    <source>
        <dbReference type="EMBL" id="KIW23577.1"/>
    </source>
</evidence>
<feature type="domain" description="Sodium/calcium exchanger membrane region" evidence="12">
    <location>
        <begin position="326"/>
        <end position="467"/>
    </location>
</feature>
<feature type="transmembrane region" description="Helical" evidence="10">
    <location>
        <begin position="349"/>
        <end position="368"/>
    </location>
</feature>
<feature type="transmembrane region" description="Helical" evidence="10">
    <location>
        <begin position="114"/>
        <end position="133"/>
    </location>
</feature>
<keyword evidence="10" id="KW-0050">Antiport</keyword>
<dbReference type="PANTHER" id="PTHR31503">
    <property type="entry name" value="VACUOLAR CALCIUM ION TRANSPORTER"/>
    <property type="match status" value="1"/>
</dbReference>
<dbReference type="Proteomes" id="UP000054466">
    <property type="component" value="Unassembled WGS sequence"/>
</dbReference>
<evidence type="ECO:0000256" key="2">
    <source>
        <dbReference type="ARBA" id="ARBA00008170"/>
    </source>
</evidence>
<accession>A0A0D2AFD1</accession>
<evidence type="ECO:0000256" key="10">
    <source>
        <dbReference type="RuleBase" id="RU365028"/>
    </source>
</evidence>
<feature type="transmembrane region" description="Helical" evidence="10">
    <location>
        <begin position="389"/>
        <end position="415"/>
    </location>
</feature>
<dbReference type="FunFam" id="1.20.1420.30:FF:000026">
    <property type="entry name" value="Vacuolar calcium ion transporter"/>
    <property type="match status" value="1"/>
</dbReference>
<dbReference type="Pfam" id="PF01699">
    <property type="entry name" value="Na_Ca_ex"/>
    <property type="match status" value="2"/>
</dbReference>
<evidence type="ECO:0000256" key="5">
    <source>
        <dbReference type="ARBA" id="ARBA00022692"/>
    </source>
</evidence>
<evidence type="ECO:0000256" key="6">
    <source>
        <dbReference type="ARBA" id="ARBA00022837"/>
    </source>
</evidence>
<dbReference type="NCBIfam" id="TIGR00378">
    <property type="entry name" value="cax"/>
    <property type="match status" value="1"/>
</dbReference>
<dbReference type="Gene3D" id="1.20.1420.30">
    <property type="entry name" value="NCX, central ion-binding region"/>
    <property type="match status" value="2"/>
</dbReference>
<evidence type="ECO:0000313" key="14">
    <source>
        <dbReference type="Proteomes" id="UP000054466"/>
    </source>
</evidence>
<keyword evidence="3 10" id="KW-0813">Transport</keyword>
<dbReference type="InterPro" id="IPR004837">
    <property type="entry name" value="NaCa_Exmemb"/>
</dbReference>
<feature type="transmembrane region" description="Helical" evidence="10">
    <location>
        <begin position="188"/>
        <end position="212"/>
    </location>
</feature>
<reference evidence="13 14" key="1">
    <citation type="submission" date="2015-01" db="EMBL/GenBank/DDBJ databases">
        <title>The Genome Sequence of Cladophialophora immunda CBS83496.</title>
        <authorList>
            <consortium name="The Broad Institute Genomics Platform"/>
            <person name="Cuomo C."/>
            <person name="de Hoog S."/>
            <person name="Gorbushina A."/>
            <person name="Stielow B."/>
            <person name="Teixiera M."/>
            <person name="Abouelleil A."/>
            <person name="Chapman S.B."/>
            <person name="Priest M."/>
            <person name="Young S.K."/>
            <person name="Wortman J."/>
            <person name="Nusbaum C."/>
            <person name="Birren B."/>
        </authorList>
    </citation>
    <scope>NUCLEOTIDE SEQUENCE [LARGE SCALE GENOMIC DNA]</scope>
    <source>
        <strain evidence="13 14">CBS 83496</strain>
    </source>
</reference>
<evidence type="ECO:0000256" key="11">
    <source>
        <dbReference type="SAM" id="MobiDB-lite"/>
    </source>
</evidence>
<feature type="transmembrane region" description="Helical" evidence="10">
    <location>
        <begin position="270"/>
        <end position="288"/>
    </location>
</feature>
<keyword evidence="7 10" id="KW-1133">Transmembrane helix</keyword>
<evidence type="ECO:0000259" key="12">
    <source>
        <dbReference type="Pfam" id="PF01699"/>
    </source>
</evidence>
<feature type="transmembrane region" description="Helical" evidence="10">
    <location>
        <begin position="88"/>
        <end position="108"/>
    </location>
</feature>
<comment type="function">
    <text evidence="10">Has a role in promoting intracellular calcium ion sequestration via the exchange of calcium ions for hydrogen ions across the vacuolar membrane. Involved also in manganese ion homeostasis via its uptake into the vacuole.</text>
</comment>
<dbReference type="AlphaFoldDB" id="A0A0D2AFD1"/>
<protein>
    <recommendedName>
        <fullName evidence="10">Vacuolar calcium ion transporter</fullName>
    </recommendedName>
</protein>
<comment type="subcellular location">
    <subcellularLocation>
        <location evidence="1">Endomembrane system</location>
        <topology evidence="1">Multi-pass membrane protein</topology>
    </subcellularLocation>
    <subcellularLocation>
        <location evidence="10">Vacuole membrane</location>
    </subcellularLocation>
</comment>
<dbReference type="OrthoDB" id="1699231at2759"/>
<dbReference type="VEuPathDB" id="FungiDB:PV07_11765"/>
<dbReference type="GO" id="GO:0012505">
    <property type="term" value="C:endomembrane system"/>
    <property type="evidence" value="ECO:0007669"/>
    <property type="project" value="UniProtKB-SubCell"/>
</dbReference>
<gene>
    <name evidence="13" type="ORF">PV07_11765</name>
</gene>
<feature type="domain" description="Sodium/calcium exchanger membrane region" evidence="12">
    <location>
        <begin position="113"/>
        <end position="289"/>
    </location>
</feature>
<evidence type="ECO:0000256" key="1">
    <source>
        <dbReference type="ARBA" id="ARBA00004127"/>
    </source>
</evidence>
<dbReference type="GeneID" id="27350959"/>
<name>A0A0D2AFD1_9EURO</name>
<keyword evidence="10" id="KW-0926">Vacuole</keyword>
<evidence type="ECO:0000256" key="4">
    <source>
        <dbReference type="ARBA" id="ARBA00022568"/>
    </source>
</evidence>
<feature type="transmembrane region" description="Helical" evidence="10">
    <location>
        <begin position="145"/>
        <end position="168"/>
    </location>
</feature>
<dbReference type="RefSeq" id="XP_016243793.1">
    <property type="nucleotide sequence ID" value="XM_016399231.1"/>
</dbReference>
<feature type="transmembrane region" description="Helical" evidence="10">
    <location>
        <begin position="421"/>
        <end position="442"/>
    </location>
</feature>
<dbReference type="HOGENOM" id="CLU_008721_1_1_1"/>
<organism evidence="13 14">
    <name type="scientific">Cladophialophora immunda</name>
    <dbReference type="NCBI Taxonomy" id="569365"/>
    <lineage>
        <taxon>Eukaryota</taxon>
        <taxon>Fungi</taxon>
        <taxon>Dikarya</taxon>
        <taxon>Ascomycota</taxon>
        <taxon>Pezizomycotina</taxon>
        <taxon>Eurotiomycetes</taxon>
        <taxon>Chaetothyriomycetidae</taxon>
        <taxon>Chaetothyriales</taxon>
        <taxon>Herpotrichiellaceae</taxon>
        <taxon>Cladophialophora</taxon>
    </lineage>
</organism>
<dbReference type="PANTHER" id="PTHR31503:SF14">
    <property type="entry name" value="VACUOLAR CALCIUM ION TRANSPORTER"/>
    <property type="match status" value="1"/>
</dbReference>
<feature type="transmembrane region" description="Helical" evidence="10">
    <location>
        <begin position="320"/>
        <end position="343"/>
    </location>
</feature>
<feature type="region of interest" description="Disordered" evidence="11">
    <location>
        <begin position="14"/>
        <end position="38"/>
    </location>
</feature>
<keyword evidence="9 10" id="KW-0472">Membrane</keyword>
<dbReference type="GO" id="GO:0006874">
    <property type="term" value="P:intracellular calcium ion homeostasis"/>
    <property type="evidence" value="ECO:0007669"/>
    <property type="project" value="TreeGrafter"/>
</dbReference>
<keyword evidence="4 10" id="KW-0109">Calcium transport</keyword>
<feature type="compositionally biased region" description="Polar residues" evidence="11">
    <location>
        <begin position="28"/>
        <end position="37"/>
    </location>
</feature>
<dbReference type="InterPro" id="IPR044880">
    <property type="entry name" value="NCX_ion-bd_dom_sf"/>
</dbReference>
<keyword evidence="8 10" id="KW-0406">Ion transport</keyword>
<evidence type="ECO:0000256" key="3">
    <source>
        <dbReference type="ARBA" id="ARBA00022448"/>
    </source>
</evidence>
<feature type="transmembrane region" description="Helical" evidence="10">
    <location>
        <begin position="449"/>
        <end position="469"/>
    </location>
</feature>
<evidence type="ECO:0000256" key="7">
    <source>
        <dbReference type="ARBA" id="ARBA00022989"/>
    </source>
</evidence>
<dbReference type="STRING" id="569365.A0A0D2AFD1"/>
<dbReference type="GO" id="GO:0000329">
    <property type="term" value="C:fungal-type vacuole membrane"/>
    <property type="evidence" value="ECO:0007669"/>
    <property type="project" value="TreeGrafter"/>
</dbReference>
<evidence type="ECO:0000256" key="8">
    <source>
        <dbReference type="ARBA" id="ARBA00023065"/>
    </source>
</evidence>
<feature type="transmembrane region" description="Helical" evidence="10">
    <location>
        <begin position="224"/>
        <end position="243"/>
    </location>
</feature>
<dbReference type="InterPro" id="IPR004798">
    <property type="entry name" value="CAX-like"/>
</dbReference>
<comment type="similarity">
    <text evidence="2 10">Belongs to the Ca(2+):cation antiporter (CaCA) (TC 2.A.19) family.</text>
</comment>
<evidence type="ECO:0000256" key="9">
    <source>
        <dbReference type="ARBA" id="ARBA00023136"/>
    </source>
</evidence>
<proteinExistence type="inferred from homology"/>